<keyword evidence="14" id="KW-1185">Reference proteome</keyword>
<dbReference type="InterPro" id="IPR015943">
    <property type="entry name" value="WD40/YVTN_repeat-like_dom_sf"/>
</dbReference>
<proteinExistence type="inferred from homology"/>
<keyword evidence="4" id="KW-0597">Phosphoprotein</keyword>
<dbReference type="GO" id="GO:0005886">
    <property type="term" value="C:plasma membrane"/>
    <property type="evidence" value="ECO:0007669"/>
    <property type="project" value="UniProtKB-SubCell"/>
</dbReference>
<dbReference type="AlphaFoldDB" id="A0A8C6SQ44"/>
<evidence type="ECO:0000313" key="13">
    <source>
        <dbReference type="Ensembl" id="ENSNMLP00000010019.1"/>
    </source>
</evidence>
<feature type="domain" description="BTB" evidence="12">
    <location>
        <begin position="3"/>
        <end position="72"/>
    </location>
</feature>
<protein>
    <recommendedName>
        <fullName evidence="10">BTB/POZ domain-containing protein KCTD3</fullName>
    </recommendedName>
</protein>
<comment type="function">
    <text evidence="8">Accessory subunit of potassium/sodium hyperpolarization-activated cyclic nucleotide-gated channel 3 (HCN3) up-regulating its cell-surface expression and current density without affecting its voltage dependence and kinetics.</text>
</comment>
<dbReference type="InterPro" id="IPR011333">
    <property type="entry name" value="SKP1/BTB/POZ_sf"/>
</dbReference>
<dbReference type="CDD" id="cd18393">
    <property type="entry name" value="BTB_POZ_SHKBP1"/>
    <property type="match status" value="1"/>
</dbReference>
<evidence type="ECO:0000256" key="4">
    <source>
        <dbReference type="ARBA" id="ARBA00022553"/>
    </source>
</evidence>
<evidence type="ECO:0000256" key="8">
    <source>
        <dbReference type="ARBA" id="ARBA00059269"/>
    </source>
</evidence>
<comment type="subcellular location">
    <subcellularLocation>
        <location evidence="1">Cell membrane</location>
    </subcellularLocation>
</comment>
<dbReference type="Proteomes" id="UP000694523">
    <property type="component" value="Unplaced"/>
</dbReference>
<evidence type="ECO:0000256" key="6">
    <source>
        <dbReference type="ARBA" id="ARBA00022737"/>
    </source>
</evidence>
<evidence type="ECO:0000256" key="5">
    <source>
        <dbReference type="ARBA" id="ARBA00022574"/>
    </source>
</evidence>
<dbReference type="PROSITE" id="PS50097">
    <property type="entry name" value="BTB"/>
    <property type="match status" value="1"/>
</dbReference>
<reference evidence="13" key="1">
    <citation type="submission" date="2025-08" db="UniProtKB">
        <authorList>
            <consortium name="Ensembl"/>
        </authorList>
    </citation>
    <scope>IDENTIFICATION</scope>
</reference>
<dbReference type="InterPro" id="IPR001680">
    <property type="entry name" value="WD40_rpt"/>
</dbReference>
<organism evidence="13 14">
    <name type="scientific">Neogobius melanostomus</name>
    <name type="common">round goby</name>
    <dbReference type="NCBI Taxonomy" id="47308"/>
    <lineage>
        <taxon>Eukaryota</taxon>
        <taxon>Metazoa</taxon>
        <taxon>Chordata</taxon>
        <taxon>Craniata</taxon>
        <taxon>Vertebrata</taxon>
        <taxon>Euteleostomi</taxon>
        <taxon>Actinopterygii</taxon>
        <taxon>Neopterygii</taxon>
        <taxon>Teleostei</taxon>
        <taxon>Neoteleostei</taxon>
        <taxon>Acanthomorphata</taxon>
        <taxon>Gobiaria</taxon>
        <taxon>Gobiiformes</taxon>
        <taxon>Gobioidei</taxon>
        <taxon>Gobiidae</taxon>
        <taxon>Benthophilinae</taxon>
        <taxon>Neogobiini</taxon>
        <taxon>Neogobius</taxon>
    </lineage>
</organism>
<sequence length="772" mass="84167">MGEIIQLNVGGTRFCTSRQTLMWIPDSFFSSLLSGRISTLRDETGAIFIDRDPTAFAPILNFLRTKELDLRGVNISILRHEAEFYGITPLVRRLQLCEELDRSSCGSVLFHGYLPTPGKVTETNNEHYDRIGPLPHPTLTGAAGAEDCLSLGPVVDPRKVLIVAGHHNWIVAAYAHFVICYRIKESSGWQQVFSSPYLERTIERIALNAKVVGGPHGDKDKMVAAASGSSIILWSIQDGGSGSEIGVFSLGVPVDDLFFIGNQLVATSHTGKVGVWNAVTQHWQVQDVVPITSCDTAGSFLLLGCNNGSIYYIDMQKFPLRMKDNDLLVTELYHDASNDAITALSVYLTPKTSVSGNWIEIAYGTSSGAVRVIVQHPETVGSGPQLFQTFTVHRSPVTKIMLSEKHLVSVCADNNHVRTWTVTRFRGMISTQPGSTPLASFKILSLEETESHGSYSSGNDIGPFGERDDQQVFIQKVIPITNKLFVRLSSTGKRICEIQSVDGTTITCFMVRECEGSSRMGSRPRRYLFTGHGNGSIQMWDLTTAMDTANKGEEKKKDDVAGPTEEELLQLLDQCDLSTSRCATPNISPASSLLHHSRLRESCSSLQLQTQEPIPENQATYGAVRPYRESPLLARARRTESFNSILMLPNGLPSKYRPGPSLLSFQGLTGLGRAKAAWAIAVFRLKEEGPGFGGEVAKAESSTKKRGVLDGAFLGRKKAPVVPQLSPVPSTPDTGGSDSSATASPSPTKLSSSTSPRHRKFNPEPPNQDSIL</sequence>
<dbReference type="Ensembl" id="ENSNMLT00000011315.1">
    <property type="protein sequence ID" value="ENSNMLP00000010019.1"/>
    <property type="gene ID" value="ENSNMLG00000006016.1"/>
</dbReference>
<dbReference type="InterPro" id="IPR003131">
    <property type="entry name" value="T1-type_BTB"/>
</dbReference>
<dbReference type="GO" id="GO:0051260">
    <property type="term" value="P:protein homooligomerization"/>
    <property type="evidence" value="ECO:0007669"/>
    <property type="project" value="InterPro"/>
</dbReference>
<evidence type="ECO:0000256" key="11">
    <source>
        <dbReference type="SAM" id="MobiDB-lite"/>
    </source>
</evidence>
<dbReference type="SMART" id="SM00225">
    <property type="entry name" value="BTB"/>
    <property type="match status" value="1"/>
</dbReference>
<name>A0A8C6SQ44_9GOBI</name>
<dbReference type="InterPro" id="IPR047876">
    <property type="entry name" value="SHKBP1/KCTD3"/>
</dbReference>
<feature type="compositionally biased region" description="Low complexity" evidence="11">
    <location>
        <begin position="733"/>
        <end position="755"/>
    </location>
</feature>
<accession>A0A8C6SQ44</accession>
<evidence type="ECO:0000256" key="3">
    <source>
        <dbReference type="ARBA" id="ARBA00022475"/>
    </source>
</evidence>
<keyword evidence="6" id="KW-0677">Repeat</keyword>
<dbReference type="Gene3D" id="3.30.710.10">
    <property type="entry name" value="Potassium Channel Kv1.1, Chain A"/>
    <property type="match status" value="1"/>
</dbReference>
<dbReference type="PANTHER" id="PTHR15859">
    <property type="entry name" value="SETA BINDING PROTEIN 1"/>
    <property type="match status" value="1"/>
</dbReference>
<dbReference type="InterPro" id="IPR000210">
    <property type="entry name" value="BTB/POZ_dom"/>
</dbReference>
<keyword evidence="7" id="KW-0472">Membrane</keyword>
<comment type="similarity">
    <text evidence="2">Belongs to the KCTD3 family.</text>
</comment>
<dbReference type="SUPFAM" id="SSF50978">
    <property type="entry name" value="WD40 repeat-like"/>
    <property type="match status" value="1"/>
</dbReference>
<evidence type="ECO:0000256" key="9">
    <source>
        <dbReference type="ARBA" id="ARBA00065501"/>
    </source>
</evidence>
<evidence type="ECO:0000256" key="7">
    <source>
        <dbReference type="ARBA" id="ARBA00023136"/>
    </source>
</evidence>
<dbReference type="FunFam" id="2.130.10.10:FF:000205">
    <property type="entry name" value="BTB/POZ domain-containing protein KCTD3 isoform X1"/>
    <property type="match status" value="1"/>
</dbReference>
<dbReference type="PANTHER" id="PTHR15859:SF2">
    <property type="entry name" value="BTB_POZ DOMAIN-CONTAINING PROTEIN KCTD3"/>
    <property type="match status" value="1"/>
</dbReference>
<dbReference type="SUPFAM" id="SSF54695">
    <property type="entry name" value="POZ domain"/>
    <property type="match status" value="1"/>
</dbReference>
<feature type="region of interest" description="Disordered" evidence="11">
    <location>
        <begin position="719"/>
        <end position="772"/>
    </location>
</feature>
<dbReference type="Pfam" id="PF02214">
    <property type="entry name" value="BTB_2"/>
    <property type="match status" value="1"/>
</dbReference>
<dbReference type="InterPro" id="IPR036322">
    <property type="entry name" value="WD40_repeat_dom_sf"/>
</dbReference>
<evidence type="ECO:0000313" key="14">
    <source>
        <dbReference type="Proteomes" id="UP000694523"/>
    </source>
</evidence>
<keyword evidence="3" id="KW-1003">Cell membrane</keyword>
<evidence type="ECO:0000256" key="10">
    <source>
        <dbReference type="ARBA" id="ARBA00073141"/>
    </source>
</evidence>
<keyword evidence="5" id="KW-0853">WD repeat</keyword>
<evidence type="ECO:0000256" key="2">
    <source>
        <dbReference type="ARBA" id="ARBA00009572"/>
    </source>
</evidence>
<dbReference type="SMART" id="SM00320">
    <property type="entry name" value="WD40"/>
    <property type="match status" value="3"/>
</dbReference>
<dbReference type="Gene3D" id="2.130.10.10">
    <property type="entry name" value="YVTN repeat-like/Quinoprotein amine dehydrogenase"/>
    <property type="match status" value="1"/>
</dbReference>
<reference evidence="13" key="2">
    <citation type="submission" date="2025-09" db="UniProtKB">
        <authorList>
            <consortium name="Ensembl"/>
        </authorList>
    </citation>
    <scope>IDENTIFICATION</scope>
</reference>
<comment type="subunit">
    <text evidence="9">Interacts with HCN3.</text>
</comment>
<dbReference type="InterPro" id="IPR047825">
    <property type="entry name" value="SHKBP1_KCTD3_BTB_POZ"/>
</dbReference>
<dbReference type="FunFam" id="3.30.710.10:FF:000038">
    <property type="entry name" value="BTB/POZ domain-containing protein KCTD3 isoform X1"/>
    <property type="match status" value="1"/>
</dbReference>
<evidence type="ECO:0000256" key="1">
    <source>
        <dbReference type="ARBA" id="ARBA00004236"/>
    </source>
</evidence>
<evidence type="ECO:0000259" key="12">
    <source>
        <dbReference type="PROSITE" id="PS50097"/>
    </source>
</evidence>